<dbReference type="Proteomes" id="UP000290545">
    <property type="component" value="Unassembled WGS sequence"/>
</dbReference>
<evidence type="ECO:0000313" key="2">
    <source>
        <dbReference type="Proteomes" id="UP000290545"/>
    </source>
</evidence>
<dbReference type="EMBL" id="SDHZ01000001">
    <property type="protein sequence ID" value="RXK85974.1"/>
    <property type="molecule type" value="Genomic_DNA"/>
</dbReference>
<comment type="caution">
    <text evidence="1">The sequence shown here is derived from an EMBL/GenBank/DDBJ whole genome shotgun (WGS) entry which is preliminary data.</text>
</comment>
<reference evidence="1 2" key="1">
    <citation type="submission" date="2019-01" db="EMBL/GenBank/DDBJ databases">
        <title>Filimonas sp. strain TTM-71.</title>
        <authorList>
            <person name="Chen W.-M."/>
        </authorList>
    </citation>
    <scope>NUCLEOTIDE SEQUENCE [LARGE SCALE GENOMIC DNA]</scope>
    <source>
        <strain evidence="1 2">TTM-71</strain>
    </source>
</reference>
<dbReference type="AlphaFoldDB" id="A0A4Q1D9C3"/>
<organism evidence="1 2">
    <name type="scientific">Filimonas effusa</name>
    <dbReference type="NCBI Taxonomy" id="2508721"/>
    <lineage>
        <taxon>Bacteria</taxon>
        <taxon>Pseudomonadati</taxon>
        <taxon>Bacteroidota</taxon>
        <taxon>Chitinophagia</taxon>
        <taxon>Chitinophagales</taxon>
        <taxon>Chitinophagaceae</taxon>
        <taxon>Filimonas</taxon>
    </lineage>
</organism>
<sequence length="279" mass="30316">MAQEITIIMLIDIPAAIQQGTLDGNIYMVDNLKTEGSENEATGKLISAVNGTYWATGAQASEQLINWLPYSVSCLSPNLPRFYAQDRLEKTNDRLLGLLRSSSGQNQTMLLQDAVAAAPLTVPALSTVADKQGAPITNELPLMDVRGKFLTVNEVEPVLLKFSSDENGNEAVDISSLSYLAPQIYNITGEAVDKGVIYPAQYGSPAPIKGGWYWCASVNTYMIGTYSYTMHITLYKPEVNGTNVVWTPVNFTYDARIKVTSDVMRNGFTGAGLGMLPIV</sequence>
<name>A0A4Q1D9C3_9BACT</name>
<dbReference type="RefSeq" id="WP_129001725.1">
    <property type="nucleotide sequence ID" value="NZ_SDHZ01000001.1"/>
</dbReference>
<accession>A0A4Q1D9C3</accession>
<protein>
    <submittedName>
        <fullName evidence="1">Uncharacterized protein</fullName>
    </submittedName>
</protein>
<gene>
    <name evidence="1" type="ORF">ESB13_03955</name>
</gene>
<evidence type="ECO:0000313" key="1">
    <source>
        <dbReference type="EMBL" id="RXK85974.1"/>
    </source>
</evidence>
<proteinExistence type="predicted"/>
<dbReference type="OrthoDB" id="3465830at2"/>
<keyword evidence="2" id="KW-1185">Reference proteome</keyword>